<sequence>MQTPIITGILSYGMSGRLFHAPFIDERLGFKLHAVTERTTKKAHLRYPEIISYESVEELLSDKTVELVIVNTPNYTHYEFAKAALEKGKHVLVEKPFTATKSQALELFTIAEGNGCKIMVYQNRRWDSDFLLFKEMITGGQLGNLIEVHFRFDRYKMQIGPKAFKETPMPASGITYDLGPHLLDQVISVFGEPLSFKKTKGVYRPNSQVDDYLSIVLQYPNQINVFVTASLLTADPLPSFVAHGTTGSFSKHRSDVQEAQLDKEISPFDNNYGVDGDKGILTTIGEDGERIRSNLEPPKGDYKQLFEAVHNAIRLGVTYPITKDQILLQLSILESN</sequence>
<keyword evidence="2" id="KW-0560">Oxidoreductase</keyword>
<evidence type="ECO:0000259" key="3">
    <source>
        <dbReference type="Pfam" id="PF01408"/>
    </source>
</evidence>
<proteinExistence type="inferred from homology"/>
<protein>
    <submittedName>
        <fullName evidence="5">Gfo/Idh/MocA family oxidoreductase</fullName>
    </submittedName>
</protein>
<dbReference type="AlphaFoldDB" id="A0A7K1YCK1"/>
<dbReference type="PANTHER" id="PTHR43708:SF5">
    <property type="entry name" value="CONSERVED EXPRESSED OXIDOREDUCTASE (EUROFUNG)-RELATED"/>
    <property type="match status" value="1"/>
</dbReference>
<dbReference type="Gene3D" id="3.40.50.720">
    <property type="entry name" value="NAD(P)-binding Rossmann-like Domain"/>
    <property type="match status" value="1"/>
</dbReference>
<dbReference type="Proteomes" id="UP000466586">
    <property type="component" value="Unassembled WGS sequence"/>
</dbReference>
<feature type="domain" description="GFO/IDH/MocA-like oxidoreductase" evidence="4">
    <location>
        <begin position="132"/>
        <end position="249"/>
    </location>
</feature>
<evidence type="ECO:0000259" key="4">
    <source>
        <dbReference type="Pfam" id="PF22725"/>
    </source>
</evidence>
<gene>
    <name evidence="5" type="ORF">GS399_14375</name>
</gene>
<dbReference type="RefSeq" id="WP_160845333.1">
    <property type="nucleotide sequence ID" value="NZ_WVHT01000006.1"/>
</dbReference>
<evidence type="ECO:0000256" key="1">
    <source>
        <dbReference type="ARBA" id="ARBA00010928"/>
    </source>
</evidence>
<dbReference type="PANTHER" id="PTHR43708">
    <property type="entry name" value="CONSERVED EXPRESSED OXIDOREDUCTASE (EUROFUNG)"/>
    <property type="match status" value="1"/>
</dbReference>
<dbReference type="Gene3D" id="3.30.360.10">
    <property type="entry name" value="Dihydrodipicolinate Reductase, domain 2"/>
    <property type="match status" value="1"/>
</dbReference>
<comment type="similarity">
    <text evidence="1">Belongs to the Gfo/Idh/MocA family.</text>
</comment>
<reference evidence="5 6" key="1">
    <citation type="submission" date="2019-11" db="EMBL/GenBank/DDBJ databases">
        <title>Pedobacter sp. HMF7647 Genome sequencing and assembly.</title>
        <authorList>
            <person name="Kang H."/>
            <person name="Kim H."/>
            <person name="Joh K."/>
        </authorList>
    </citation>
    <scope>NUCLEOTIDE SEQUENCE [LARGE SCALE GENOMIC DNA]</scope>
    <source>
        <strain evidence="5 6">HMF7647</strain>
    </source>
</reference>
<evidence type="ECO:0000313" key="5">
    <source>
        <dbReference type="EMBL" id="MXV52160.1"/>
    </source>
</evidence>
<organism evidence="5 6">
    <name type="scientific">Hufsiella arboris</name>
    <dbReference type="NCBI Taxonomy" id="2695275"/>
    <lineage>
        <taxon>Bacteria</taxon>
        <taxon>Pseudomonadati</taxon>
        <taxon>Bacteroidota</taxon>
        <taxon>Sphingobacteriia</taxon>
        <taxon>Sphingobacteriales</taxon>
        <taxon>Sphingobacteriaceae</taxon>
        <taxon>Hufsiella</taxon>
    </lineage>
</organism>
<accession>A0A7K1YCK1</accession>
<dbReference type="GO" id="GO:0016491">
    <property type="term" value="F:oxidoreductase activity"/>
    <property type="evidence" value="ECO:0007669"/>
    <property type="project" value="UniProtKB-KW"/>
</dbReference>
<dbReference type="Pfam" id="PF22725">
    <property type="entry name" value="GFO_IDH_MocA_C3"/>
    <property type="match status" value="1"/>
</dbReference>
<dbReference type="Pfam" id="PF01408">
    <property type="entry name" value="GFO_IDH_MocA"/>
    <property type="match status" value="1"/>
</dbReference>
<dbReference type="GO" id="GO:0000166">
    <property type="term" value="F:nucleotide binding"/>
    <property type="evidence" value="ECO:0007669"/>
    <property type="project" value="InterPro"/>
</dbReference>
<feature type="domain" description="Gfo/Idh/MocA-like oxidoreductase N-terminal" evidence="3">
    <location>
        <begin position="9"/>
        <end position="121"/>
    </location>
</feature>
<evidence type="ECO:0000256" key="2">
    <source>
        <dbReference type="ARBA" id="ARBA00023002"/>
    </source>
</evidence>
<dbReference type="EMBL" id="WVHT01000006">
    <property type="protein sequence ID" value="MXV52160.1"/>
    <property type="molecule type" value="Genomic_DNA"/>
</dbReference>
<comment type="caution">
    <text evidence="5">The sequence shown here is derived from an EMBL/GenBank/DDBJ whole genome shotgun (WGS) entry which is preliminary data.</text>
</comment>
<dbReference type="SUPFAM" id="SSF55347">
    <property type="entry name" value="Glyceraldehyde-3-phosphate dehydrogenase-like, C-terminal domain"/>
    <property type="match status" value="1"/>
</dbReference>
<dbReference type="InterPro" id="IPR036291">
    <property type="entry name" value="NAD(P)-bd_dom_sf"/>
</dbReference>
<keyword evidence="6" id="KW-1185">Reference proteome</keyword>
<evidence type="ECO:0000313" key="6">
    <source>
        <dbReference type="Proteomes" id="UP000466586"/>
    </source>
</evidence>
<dbReference type="SUPFAM" id="SSF51735">
    <property type="entry name" value="NAD(P)-binding Rossmann-fold domains"/>
    <property type="match status" value="1"/>
</dbReference>
<dbReference type="InterPro" id="IPR055170">
    <property type="entry name" value="GFO_IDH_MocA-like_dom"/>
</dbReference>
<name>A0A7K1YCK1_9SPHI</name>
<dbReference type="InterPro" id="IPR000683">
    <property type="entry name" value="Gfo/Idh/MocA-like_OxRdtase_N"/>
</dbReference>
<dbReference type="InterPro" id="IPR051317">
    <property type="entry name" value="Gfo/Idh/MocA_oxidoreduct"/>
</dbReference>